<evidence type="ECO:0008006" key="4">
    <source>
        <dbReference type="Google" id="ProtNLM"/>
    </source>
</evidence>
<comment type="caution">
    <text evidence="2">The sequence shown here is derived from an EMBL/GenBank/DDBJ whole genome shotgun (WGS) entry which is preliminary data.</text>
</comment>
<name>A0ABS4Z9A6_9ACTN</name>
<evidence type="ECO:0000313" key="2">
    <source>
        <dbReference type="EMBL" id="MBP2417639.1"/>
    </source>
</evidence>
<feature type="transmembrane region" description="Helical" evidence="1">
    <location>
        <begin position="12"/>
        <end position="30"/>
    </location>
</feature>
<keyword evidence="1" id="KW-0812">Transmembrane</keyword>
<evidence type="ECO:0000313" key="3">
    <source>
        <dbReference type="Proteomes" id="UP000758168"/>
    </source>
</evidence>
<protein>
    <recommendedName>
        <fullName evidence="4">Alkaline shock response membrane anchor protein AmaP</fullName>
    </recommendedName>
</protein>
<keyword evidence="1" id="KW-1133">Transmembrane helix</keyword>
<accession>A0ABS4Z9A6</accession>
<keyword evidence="3" id="KW-1185">Reference proteome</keyword>
<feature type="transmembrane region" description="Helical" evidence="1">
    <location>
        <begin position="68"/>
        <end position="90"/>
    </location>
</feature>
<keyword evidence="1" id="KW-0472">Membrane</keyword>
<proteinExistence type="predicted"/>
<sequence>MRQHAPGLNRAWLVVIGVLLVLAGAAGLLVSTGQLAPLGRQAGLDLSRPATDAKVAGSATASALGTGWVVVLVAVVGVVLALLGLAWLAAQVPRTNAAKPLRLDDEAEHGLTRCAPDVLTDAVEAQIEALPGVQSAAAVLRGDAQNPDLTVKVTAGERADIPRLLEQIEFGPVRDLGTALDTVVRRLGVQLEIDAGKKRLDRITL</sequence>
<dbReference type="RefSeq" id="WP_210056386.1">
    <property type="nucleotide sequence ID" value="NZ_BAAAMH010000020.1"/>
</dbReference>
<evidence type="ECO:0000256" key="1">
    <source>
        <dbReference type="SAM" id="Phobius"/>
    </source>
</evidence>
<dbReference type="Proteomes" id="UP000758168">
    <property type="component" value="Unassembled WGS sequence"/>
</dbReference>
<organism evidence="2 3">
    <name type="scientific">Microlunatus capsulatus</name>
    <dbReference type="NCBI Taxonomy" id="99117"/>
    <lineage>
        <taxon>Bacteria</taxon>
        <taxon>Bacillati</taxon>
        <taxon>Actinomycetota</taxon>
        <taxon>Actinomycetes</taxon>
        <taxon>Propionibacteriales</taxon>
        <taxon>Propionibacteriaceae</taxon>
        <taxon>Microlunatus</taxon>
    </lineage>
</organism>
<reference evidence="2 3" key="1">
    <citation type="submission" date="2021-03" db="EMBL/GenBank/DDBJ databases">
        <title>Sequencing the genomes of 1000 actinobacteria strains.</title>
        <authorList>
            <person name="Klenk H.-P."/>
        </authorList>
    </citation>
    <scope>NUCLEOTIDE SEQUENCE [LARGE SCALE GENOMIC DNA]</scope>
    <source>
        <strain evidence="2 3">DSM 12936</strain>
    </source>
</reference>
<gene>
    <name evidence="2" type="ORF">JOF54_002561</name>
</gene>
<dbReference type="EMBL" id="JAGIOB010000001">
    <property type="protein sequence ID" value="MBP2417639.1"/>
    <property type="molecule type" value="Genomic_DNA"/>
</dbReference>